<accession>A0ABU2ZJQ1</accession>
<evidence type="ECO:0000256" key="2">
    <source>
        <dbReference type="ARBA" id="ARBA00012438"/>
    </source>
</evidence>
<dbReference type="Gene3D" id="3.30.450.40">
    <property type="match status" value="1"/>
</dbReference>
<dbReference type="RefSeq" id="WP_311341398.1">
    <property type="nucleotide sequence ID" value="NZ_JAVRHS010000011.1"/>
</dbReference>
<dbReference type="SUPFAM" id="SSF55781">
    <property type="entry name" value="GAF domain-like"/>
    <property type="match status" value="1"/>
</dbReference>
<dbReference type="InterPro" id="IPR004358">
    <property type="entry name" value="Sig_transdc_His_kin-like_C"/>
</dbReference>
<dbReference type="InterPro" id="IPR036097">
    <property type="entry name" value="HisK_dim/P_sf"/>
</dbReference>
<evidence type="ECO:0000256" key="6">
    <source>
        <dbReference type="ARBA" id="ARBA00023012"/>
    </source>
</evidence>
<dbReference type="Pfam" id="PF02518">
    <property type="entry name" value="HATPase_c"/>
    <property type="match status" value="1"/>
</dbReference>
<keyword evidence="5 8" id="KW-0418">Kinase</keyword>
<dbReference type="PROSITE" id="PS50109">
    <property type="entry name" value="HIS_KIN"/>
    <property type="match status" value="1"/>
</dbReference>
<dbReference type="Gene3D" id="1.10.287.130">
    <property type="match status" value="1"/>
</dbReference>
<organism evidence="8 9">
    <name type="scientific">Croceicoccus esteveae</name>
    <dbReference type="NCBI Taxonomy" id="3075597"/>
    <lineage>
        <taxon>Bacteria</taxon>
        <taxon>Pseudomonadati</taxon>
        <taxon>Pseudomonadota</taxon>
        <taxon>Alphaproteobacteria</taxon>
        <taxon>Sphingomonadales</taxon>
        <taxon>Erythrobacteraceae</taxon>
        <taxon>Croceicoccus</taxon>
    </lineage>
</organism>
<dbReference type="InterPro" id="IPR003594">
    <property type="entry name" value="HATPase_dom"/>
</dbReference>
<dbReference type="Proteomes" id="UP001259803">
    <property type="component" value="Unassembled WGS sequence"/>
</dbReference>
<dbReference type="PRINTS" id="PR00344">
    <property type="entry name" value="BCTRLSENSOR"/>
</dbReference>
<evidence type="ECO:0000256" key="5">
    <source>
        <dbReference type="ARBA" id="ARBA00022777"/>
    </source>
</evidence>
<dbReference type="Pfam" id="PF00512">
    <property type="entry name" value="HisKA"/>
    <property type="match status" value="1"/>
</dbReference>
<dbReference type="InterPro" id="IPR036890">
    <property type="entry name" value="HATPase_C_sf"/>
</dbReference>
<keyword evidence="9" id="KW-1185">Reference proteome</keyword>
<dbReference type="InterPro" id="IPR050736">
    <property type="entry name" value="Sensor_HK_Regulatory"/>
</dbReference>
<feature type="domain" description="Histidine kinase" evidence="7">
    <location>
        <begin position="176"/>
        <end position="389"/>
    </location>
</feature>
<keyword evidence="3" id="KW-0597">Phosphoprotein</keyword>
<dbReference type="SMART" id="SM00388">
    <property type="entry name" value="HisKA"/>
    <property type="match status" value="1"/>
</dbReference>
<protein>
    <recommendedName>
        <fullName evidence="2">histidine kinase</fullName>
        <ecNumber evidence="2">2.7.13.3</ecNumber>
    </recommendedName>
</protein>
<evidence type="ECO:0000313" key="9">
    <source>
        <dbReference type="Proteomes" id="UP001259803"/>
    </source>
</evidence>
<dbReference type="EMBL" id="JAVRHS010000011">
    <property type="protein sequence ID" value="MDT0576830.1"/>
    <property type="molecule type" value="Genomic_DNA"/>
</dbReference>
<dbReference type="PANTHER" id="PTHR43711">
    <property type="entry name" value="TWO-COMPONENT HISTIDINE KINASE"/>
    <property type="match status" value="1"/>
</dbReference>
<dbReference type="PANTHER" id="PTHR43711:SF1">
    <property type="entry name" value="HISTIDINE KINASE 1"/>
    <property type="match status" value="1"/>
</dbReference>
<dbReference type="SMART" id="SM00065">
    <property type="entry name" value="GAF"/>
    <property type="match status" value="1"/>
</dbReference>
<dbReference type="InterPro" id="IPR029016">
    <property type="entry name" value="GAF-like_dom_sf"/>
</dbReference>
<dbReference type="InterPro" id="IPR003018">
    <property type="entry name" value="GAF"/>
</dbReference>
<dbReference type="CDD" id="cd00082">
    <property type="entry name" value="HisKA"/>
    <property type="match status" value="1"/>
</dbReference>
<sequence length="401" mass="43308">MNLQVSDLSRLTLVPEILENVCRLTGLGFATVAVLTTDRWIACSVHDETGLGLKAGDQLPVEFTICDRVRTSGRSVLLDHASEDENWSNHPLVSGFGIRSGLSVPILRPNGDLVATLCALDRTKVDATRPEIMATIKLFANLIALSLHHEEQMSATVGELEEAVKVSNLREEFIAVLGHDLRNPLAAVSSGVDLLQRNEDLSERGQTIIGMMRESMKRAAGLIDDVLDFARGRLGGGIAIERHGDVALDSVLAEVVEEARMFAPEMRIEAEFHIDQPVSCDSERIAQMVSNLVGNAVTHGDPALPIRVSGRREGELCVIDVTNGGGPIPADVRGKLFEPFFRSATGQSRQGLGLGLYIANQIAKAHDGLIEVDSNDYRTMFSVRFSAAPLKGLAEDLDSAG</sequence>
<dbReference type="InterPro" id="IPR003661">
    <property type="entry name" value="HisK_dim/P_dom"/>
</dbReference>
<dbReference type="SMART" id="SM00387">
    <property type="entry name" value="HATPase_c"/>
    <property type="match status" value="1"/>
</dbReference>
<comment type="catalytic activity">
    <reaction evidence="1">
        <text>ATP + protein L-histidine = ADP + protein N-phospho-L-histidine.</text>
        <dbReference type="EC" id="2.7.13.3"/>
    </reaction>
</comment>
<dbReference type="Pfam" id="PF01590">
    <property type="entry name" value="GAF"/>
    <property type="match status" value="1"/>
</dbReference>
<dbReference type="GO" id="GO:0016301">
    <property type="term" value="F:kinase activity"/>
    <property type="evidence" value="ECO:0007669"/>
    <property type="project" value="UniProtKB-KW"/>
</dbReference>
<evidence type="ECO:0000259" key="7">
    <source>
        <dbReference type="PROSITE" id="PS50109"/>
    </source>
</evidence>
<dbReference type="Gene3D" id="3.30.565.10">
    <property type="entry name" value="Histidine kinase-like ATPase, C-terminal domain"/>
    <property type="match status" value="1"/>
</dbReference>
<reference evidence="8 9" key="1">
    <citation type="submission" date="2023-09" db="EMBL/GenBank/DDBJ databases">
        <authorList>
            <person name="Rey-Velasco X."/>
        </authorList>
    </citation>
    <scope>NUCLEOTIDE SEQUENCE [LARGE SCALE GENOMIC DNA]</scope>
    <source>
        <strain evidence="8 9">F390</strain>
    </source>
</reference>
<dbReference type="SUPFAM" id="SSF47384">
    <property type="entry name" value="Homodimeric domain of signal transducing histidine kinase"/>
    <property type="match status" value="1"/>
</dbReference>
<gene>
    <name evidence="8" type="ORF">RM533_11665</name>
</gene>
<dbReference type="EC" id="2.7.13.3" evidence="2"/>
<dbReference type="SUPFAM" id="SSF55874">
    <property type="entry name" value="ATPase domain of HSP90 chaperone/DNA topoisomerase II/histidine kinase"/>
    <property type="match status" value="1"/>
</dbReference>
<keyword evidence="6" id="KW-0902">Two-component regulatory system</keyword>
<proteinExistence type="predicted"/>
<keyword evidence="4" id="KW-0808">Transferase</keyword>
<dbReference type="InterPro" id="IPR005467">
    <property type="entry name" value="His_kinase_dom"/>
</dbReference>
<evidence type="ECO:0000256" key="3">
    <source>
        <dbReference type="ARBA" id="ARBA00022553"/>
    </source>
</evidence>
<evidence type="ECO:0000256" key="1">
    <source>
        <dbReference type="ARBA" id="ARBA00000085"/>
    </source>
</evidence>
<comment type="caution">
    <text evidence="8">The sequence shown here is derived from an EMBL/GenBank/DDBJ whole genome shotgun (WGS) entry which is preliminary data.</text>
</comment>
<name>A0ABU2ZJQ1_9SPHN</name>
<evidence type="ECO:0000313" key="8">
    <source>
        <dbReference type="EMBL" id="MDT0576830.1"/>
    </source>
</evidence>
<evidence type="ECO:0000256" key="4">
    <source>
        <dbReference type="ARBA" id="ARBA00022679"/>
    </source>
</evidence>